<reference evidence="3" key="3">
    <citation type="submission" date="2025-08" db="UniProtKB">
        <authorList>
            <consortium name="RefSeq"/>
        </authorList>
    </citation>
    <scope>IDENTIFICATION</scope>
    <source>
        <strain evidence="3">NI907</strain>
    </source>
</reference>
<evidence type="ECO:0000313" key="2">
    <source>
        <dbReference type="Proteomes" id="UP000515153"/>
    </source>
</evidence>
<dbReference type="GeneID" id="41962893"/>
<keyword evidence="1" id="KW-0732">Signal</keyword>
<proteinExistence type="predicted"/>
<keyword evidence="2" id="KW-1185">Reference proteome</keyword>
<feature type="chain" id="PRO_5027862892" evidence="1">
    <location>
        <begin position="19"/>
        <end position="42"/>
    </location>
</feature>
<dbReference type="RefSeq" id="XP_030981069.1">
    <property type="nucleotide sequence ID" value="XM_031127984.1"/>
</dbReference>
<reference evidence="3" key="1">
    <citation type="journal article" date="2019" name="Mol. Biol. Evol.">
        <title>Blast fungal genomes show frequent chromosomal changes, gene gains and losses, and effector gene turnover.</title>
        <authorList>
            <person name="Gomez Luciano L.B."/>
            <person name="Jason Tsai I."/>
            <person name="Chuma I."/>
            <person name="Tosa Y."/>
            <person name="Chen Y.H."/>
            <person name="Li J.Y."/>
            <person name="Li M.Y."/>
            <person name="Jade Lu M.Y."/>
            <person name="Nakayashiki H."/>
            <person name="Li W.H."/>
        </authorList>
    </citation>
    <scope>NUCLEOTIDE SEQUENCE</scope>
    <source>
        <strain evidence="3">NI907</strain>
    </source>
</reference>
<protein>
    <submittedName>
        <fullName evidence="3">Uncharacterized protein</fullName>
    </submittedName>
</protein>
<name>A0A6P8B203_PYRGI</name>
<dbReference type="KEGG" id="pgri:PgNI_07982"/>
<dbReference type="AlphaFoldDB" id="A0A6P8B203"/>
<reference evidence="3" key="2">
    <citation type="submission" date="2019-10" db="EMBL/GenBank/DDBJ databases">
        <authorList>
            <consortium name="NCBI Genome Project"/>
        </authorList>
    </citation>
    <scope>NUCLEOTIDE SEQUENCE</scope>
    <source>
        <strain evidence="3">NI907</strain>
    </source>
</reference>
<evidence type="ECO:0000256" key="1">
    <source>
        <dbReference type="SAM" id="SignalP"/>
    </source>
</evidence>
<evidence type="ECO:0000313" key="3">
    <source>
        <dbReference type="RefSeq" id="XP_030981069.1"/>
    </source>
</evidence>
<dbReference type="Proteomes" id="UP000515153">
    <property type="component" value="Unplaced"/>
</dbReference>
<feature type="signal peptide" evidence="1">
    <location>
        <begin position="1"/>
        <end position="18"/>
    </location>
</feature>
<accession>A0A6P8B203</accession>
<organism evidence="2 3">
    <name type="scientific">Pyricularia grisea</name>
    <name type="common">Crabgrass-specific blast fungus</name>
    <name type="synonym">Magnaporthe grisea</name>
    <dbReference type="NCBI Taxonomy" id="148305"/>
    <lineage>
        <taxon>Eukaryota</taxon>
        <taxon>Fungi</taxon>
        <taxon>Dikarya</taxon>
        <taxon>Ascomycota</taxon>
        <taxon>Pezizomycotina</taxon>
        <taxon>Sordariomycetes</taxon>
        <taxon>Sordariomycetidae</taxon>
        <taxon>Magnaporthales</taxon>
        <taxon>Pyriculariaceae</taxon>
        <taxon>Pyricularia</taxon>
    </lineage>
</organism>
<sequence>MRFELPLIIAFIAHVAQANPTLLNNLKARQLEHGRKFPSQFY</sequence>
<gene>
    <name evidence="3" type="ORF">PgNI_07982</name>
</gene>